<organism evidence="2 3">
    <name type="scientific">Durusdinium trenchii</name>
    <dbReference type="NCBI Taxonomy" id="1381693"/>
    <lineage>
        <taxon>Eukaryota</taxon>
        <taxon>Sar</taxon>
        <taxon>Alveolata</taxon>
        <taxon>Dinophyceae</taxon>
        <taxon>Suessiales</taxon>
        <taxon>Symbiodiniaceae</taxon>
        <taxon>Durusdinium</taxon>
    </lineage>
</organism>
<comment type="caution">
    <text evidence="2">The sequence shown here is derived from an EMBL/GenBank/DDBJ whole genome shotgun (WGS) entry which is preliminary data.</text>
</comment>
<accession>A0ABP0SR75</accession>
<evidence type="ECO:0000313" key="2">
    <source>
        <dbReference type="EMBL" id="CAK9114705.1"/>
    </source>
</evidence>
<proteinExistence type="predicted"/>
<protein>
    <submittedName>
        <fullName evidence="2">Uncharacterized protein</fullName>
    </submittedName>
</protein>
<name>A0ABP0SR75_9DINO</name>
<reference evidence="2 3" key="1">
    <citation type="submission" date="2024-02" db="EMBL/GenBank/DDBJ databases">
        <authorList>
            <person name="Chen Y."/>
            <person name="Shah S."/>
            <person name="Dougan E. K."/>
            <person name="Thang M."/>
            <person name="Chan C."/>
        </authorList>
    </citation>
    <scope>NUCLEOTIDE SEQUENCE [LARGE SCALE GENOMIC DNA]</scope>
</reference>
<keyword evidence="1" id="KW-1133">Transmembrane helix</keyword>
<keyword evidence="1" id="KW-0472">Membrane</keyword>
<sequence>MFHFGWHHSGELWTTLATLIFSTVAVFLLKLVKKLLHSRDLNMAMQNLDTFVQDCGHGLDWGTEDKVQSGLWMGNVSTAEGEYMRIGQGVIEQGHLIQAKSMYQDAVKMWGSDDVCIHRSAGARDVDCSWKRRESCAEVVASVKDGNPAGELEQHPVYMHVAREAVTIVLFAVSSWVAMNGAYFQFNLLLGLGKTLDCWCGDMLETQNFIGGISSWNSLQAMLKCVGREVTWCFTVLISLGYIGLFISLAASLSLFLEPDLDIGSVLLSESALLPLMYLFFLSARLVAQGALLSEKCRQIPAFVNQLLGDRVDLHRQYLVHFIADSSAGFIVHGVTLSQAVFLRQMHFLTAVFSGFGGLLARRYL</sequence>
<keyword evidence="1" id="KW-0812">Transmembrane</keyword>
<evidence type="ECO:0000313" key="3">
    <source>
        <dbReference type="Proteomes" id="UP001642484"/>
    </source>
</evidence>
<keyword evidence="3" id="KW-1185">Reference proteome</keyword>
<evidence type="ECO:0000256" key="1">
    <source>
        <dbReference type="SAM" id="Phobius"/>
    </source>
</evidence>
<dbReference type="EMBL" id="CAXAMN010028028">
    <property type="protein sequence ID" value="CAK9114705.1"/>
    <property type="molecule type" value="Genomic_DNA"/>
</dbReference>
<feature type="transmembrane region" description="Helical" evidence="1">
    <location>
        <begin position="232"/>
        <end position="257"/>
    </location>
</feature>
<feature type="transmembrane region" description="Helical" evidence="1">
    <location>
        <begin position="263"/>
        <end position="288"/>
    </location>
</feature>
<gene>
    <name evidence="2" type="ORF">CCMP2556_LOCUS53037</name>
</gene>
<dbReference type="Proteomes" id="UP001642484">
    <property type="component" value="Unassembled WGS sequence"/>
</dbReference>
<feature type="transmembrane region" description="Helical" evidence="1">
    <location>
        <begin position="12"/>
        <end position="32"/>
    </location>
</feature>